<sequence>MDIVEHGLTRVVLGEERRGAAFLRRELTGKAGCSATFGHLCSRSLLHFAKAHNLSAGLLFVDLQSAYYAVIRETVLGGGLSDRPLVEVADALGLDAEDLQLLRHYAEQEPVLQQQDASPLLISLARELHRQTWFVLAEDPQARLVETQRGTRPGGTLADVLFNVLFAKVLSRRRLSESSHSTPRVPWHGERTPFLAASPDDPTTVLIEDIVYADDLCTPVTCPEAPHLRGVVSSVTADTMDVLTPHALRPNLGPTKTSAVFAPVGAGSRRARQEAFVQLKGRVPVWPESKGLLWLDLVPKYRHLGSIVTHDCKMGPEIRHRMALAASAFREGKRKLYACRAIPLPKRALLFRTHVLSILLSGAGSWPFLSKGEWQSFKGGVLGFYRQLLCLRSSGDWHRTEAQIFSGVALPSPEALLHAERLRLLGQLVRSAPDQVWALLSWYSPFQVCKSITPEDSLARFSEMQAPSVRMGAAALDSPPREDLCLDLLASLQGLASADDQQIYDLVASFIEPLPILRRTVQQWMDSLPSGDLAASAADVLLVLKPDLLCSGVCGKTVDRSPCVDFSPDLVLPLYRSPASISPVLYVGALRLTWLHRWGLSQIPQACLDFGELVRPLGPCSGLCVLAPSPPGHVGSFLHPGPLALRALRLVNAWTSCFLATLPTILRTAHLGVPVFLSVPATSSQLEPVSEWLLSSSAEHEDRDCFNCFTIEFNATGTSL</sequence>
<reference evidence="1 2" key="1">
    <citation type="submission" date="2016-02" db="EMBL/GenBank/DDBJ databases">
        <title>Genome analysis of coral dinoflagellate symbionts highlights evolutionary adaptations to a symbiotic lifestyle.</title>
        <authorList>
            <person name="Aranda M."/>
            <person name="Li Y."/>
            <person name="Liew Y.J."/>
            <person name="Baumgarten S."/>
            <person name="Simakov O."/>
            <person name="Wilson M."/>
            <person name="Piel J."/>
            <person name="Ashoor H."/>
            <person name="Bougouffa S."/>
            <person name="Bajic V.B."/>
            <person name="Ryu T."/>
            <person name="Ravasi T."/>
            <person name="Bayer T."/>
            <person name="Micklem G."/>
            <person name="Kim H."/>
            <person name="Bhak J."/>
            <person name="Lajeunesse T.C."/>
            <person name="Voolstra C.R."/>
        </authorList>
    </citation>
    <scope>NUCLEOTIDE SEQUENCE [LARGE SCALE GENOMIC DNA]</scope>
    <source>
        <strain evidence="1 2">CCMP2467</strain>
    </source>
</reference>
<gene>
    <name evidence="1" type="ORF">AK812_SmicGene35073</name>
</gene>
<dbReference type="AlphaFoldDB" id="A0A1Q9CMK2"/>
<proteinExistence type="predicted"/>
<evidence type="ECO:0008006" key="3">
    <source>
        <dbReference type="Google" id="ProtNLM"/>
    </source>
</evidence>
<name>A0A1Q9CMK2_SYMMI</name>
<protein>
    <recommendedName>
        <fullName evidence="3">Reverse transcriptase domain-containing protein</fullName>
    </recommendedName>
</protein>
<dbReference type="PANTHER" id="PTHR47027:SF20">
    <property type="entry name" value="REVERSE TRANSCRIPTASE-LIKE PROTEIN WITH RNA-DIRECTED DNA POLYMERASE DOMAIN"/>
    <property type="match status" value="1"/>
</dbReference>
<comment type="caution">
    <text evidence="1">The sequence shown here is derived from an EMBL/GenBank/DDBJ whole genome shotgun (WGS) entry which is preliminary data.</text>
</comment>
<accession>A0A1Q9CMK2</accession>
<evidence type="ECO:0000313" key="1">
    <source>
        <dbReference type="EMBL" id="OLP84097.1"/>
    </source>
</evidence>
<organism evidence="1 2">
    <name type="scientific">Symbiodinium microadriaticum</name>
    <name type="common">Dinoflagellate</name>
    <name type="synonym">Zooxanthella microadriatica</name>
    <dbReference type="NCBI Taxonomy" id="2951"/>
    <lineage>
        <taxon>Eukaryota</taxon>
        <taxon>Sar</taxon>
        <taxon>Alveolata</taxon>
        <taxon>Dinophyceae</taxon>
        <taxon>Suessiales</taxon>
        <taxon>Symbiodiniaceae</taxon>
        <taxon>Symbiodinium</taxon>
    </lineage>
</organism>
<dbReference type="PANTHER" id="PTHR47027">
    <property type="entry name" value="REVERSE TRANSCRIPTASE DOMAIN-CONTAINING PROTEIN"/>
    <property type="match status" value="1"/>
</dbReference>
<dbReference type="OrthoDB" id="412396at2759"/>
<keyword evidence="2" id="KW-1185">Reference proteome</keyword>
<evidence type="ECO:0000313" key="2">
    <source>
        <dbReference type="Proteomes" id="UP000186817"/>
    </source>
</evidence>
<dbReference type="EMBL" id="LSRX01001069">
    <property type="protein sequence ID" value="OLP84097.1"/>
    <property type="molecule type" value="Genomic_DNA"/>
</dbReference>
<dbReference type="Proteomes" id="UP000186817">
    <property type="component" value="Unassembled WGS sequence"/>
</dbReference>